<proteinExistence type="predicted"/>
<feature type="transmembrane region" description="Helical" evidence="2">
    <location>
        <begin position="271"/>
        <end position="290"/>
    </location>
</feature>
<dbReference type="KEGG" id="sus:Acid_2705"/>
<feature type="transmembrane region" description="Helical" evidence="2">
    <location>
        <begin position="1009"/>
        <end position="1027"/>
    </location>
</feature>
<feature type="transmembrane region" description="Helical" evidence="2">
    <location>
        <begin position="974"/>
        <end position="1002"/>
    </location>
</feature>
<evidence type="ECO:0000259" key="3">
    <source>
        <dbReference type="Pfam" id="PF02517"/>
    </source>
</evidence>
<feature type="transmembrane region" description="Helical" evidence="2">
    <location>
        <begin position="1059"/>
        <end position="1079"/>
    </location>
</feature>
<gene>
    <name evidence="4" type="ordered locus">Acid_2705</name>
</gene>
<keyword evidence="2" id="KW-1133">Transmembrane helix</keyword>
<sequence length="1118" mass="124006">MKERLRASDYRFIAICVLLLSVATWFSARNFYRAFPEASIDFKVSRDDAQTLAAKFLTAQNYRIEGYRQAAQFAYDDDAKTFLERELGLVRANRIMGSRVRLWRWSYRWFRPLQKEEFAVEITPRGELAGFDHELPEDAARPDATAEQARAIAENFLRASIGRDPASLDFVEESDVTRPHRIDRAFTWKERDFDLNGATNRVEVTVLGNEPGGYREYLKVPDQWKRDYQLLRSKNEVAQTIDSAATLVLIVGMVIVIVMRVRRRDVPWRRAAMVGLVGIVLGFLAQLNEFPLHEFSYPTTDSYGSFLSRQFLNALLSALGAGGLLFILTAGAEPLYREMLPDKISLGNLFTMRGLRTKRFFLGAILGITLTGIFIAYQTAFYIVAFRFGAWSPADVPYTDLLNTRFPWAFVLFGGFLPAVSEEFLFRMFAIPFLRKVTRSIVAAVILAGFIWGFGHAGYPQQPFFIRGVEVGIGGVALGIIMLRFGILPTLVWHYSVDAMYSAMLMIRSESLYYKLSGVGAAGIMLLPVAIALVAYWRGGGFEPDTGLLNRDDTAEPHEEAPSARAEETSVPAAVYHPLSRRMRWTGAAILLAGLATLAIPVTRFGDSPQYKLASSQARASADAFLKSRGLDPLAFQQVTYPSVHWGDGDSMAAKYFLERRPVSAASALFERNRPVQHWATRYFKSLDQEEITVTVHPETGRVMGFAHTIPEDRPGADIPADRARDIATQFANQHGWDTSAMDLKESASERKKARRDYSLEWEARASDPRNVDEARWRLHIGISGDQVDSARGFWKLPETFERAREQENALAIVVTVAKIVAFAGLIVFGMWLLIQATRSGAVPWRRVIRLALPATLAFPVAALLSSGLIMKNYNTAVPVETFRIMAYLGIGMSAVLGFVVMGAAAALICTFYPEAPGSLRIANRRIMGIDAAAALLAAIGIAVGLHQLQALLMDRFHQFALFSIGSPDIIASALPALAVVAGALRSVLIMAALAGVLVLLFQQTTKTWMRAVGTLVALCAILPGDIRTPGEFALHYAIALAIAACAFAFFHFFGRRNYLAYALVLWLLALYEPMMQLLGNGNATLEMHGWIIAAIMAGSVLWAVVPALATPRREPRP</sequence>
<keyword evidence="2" id="KW-0812">Transmembrane</keyword>
<feature type="domain" description="CAAX prenyl protease 2/Lysostaphin resistance protein A-like" evidence="3">
    <location>
        <begin position="406"/>
        <end position="500"/>
    </location>
</feature>
<evidence type="ECO:0000256" key="1">
    <source>
        <dbReference type="SAM" id="MobiDB-lite"/>
    </source>
</evidence>
<protein>
    <submittedName>
        <fullName evidence="4">Abortive infection protein</fullName>
    </submittedName>
</protein>
<feature type="compositionally biased region" description="Basic and acidic residues" evidence="1">
    <location>
        <begin position="550"/>
        <end position="567"/>
    </location>
</feature>
<feature type="transmembrane region" description="Helical" evidence="2">
    <location>
        <begin position="1091"/>
        <end position="1110"/>
    </location>
</feature>
<dbReference type="InParanoid" id="Q023Y2"/>
<dbReference type="STRING" id="234267.Acid_2705"/>
<dbReference type="eggNOG" id="COG1266">
    <property type="taxonomic scope" value="Bacteria"/>
</dbReference>
<feature type="transmembrane region" description="Helical" evidence="2">
    <location>
        <begin position="360"/>
        <end position="386"/>
    </location>
</feature>
<organism evidence="4">
    <name type="scientific">Solibacter usitatus (strain Ellin6076)</name>
    <dbReference type="NCBI Taxonomy" id="234267"/>
    <lineage>
        <taxon>Bacteria</taxon>
        <taxon>Pseudomonadati</taxon>
        <taxon>Acidobacteriota</taxon>
        <taxon>Terriglobia</taxon>
        <taxon>Bryobacterales</taxon>
        <taxon>Solibacteraceae</taxon>
        <taxon>Candidatus Solibacter</taxon>
    </lineage>
</organism>
<feature type="transmembrane region" description="Helical" evidence="2">
    <location>
        <begin position="241"/>
        <end position="259"/>
    </location>
</feature>
<feature type="region of interest" description="Disordered" evidence="1">
    <location>
        <begin position="548"/>
        <end position="567"/>
    </location>
</feature>
<dbReference type="GO" id="GO:0080120">
    <property type="term" value="P:CAAX-box protein maturation"/>
    <property type="evidence" value="ECO:0007669"/>
    <property type="project" value="UniProtKB-ARBA"/>
</dbReference>
<feature type="transmembrane region" description="Helical" evidence="2">
    <location>
        <begin position="310"/>
        <end position="330"/>
    </location>
</feature>
<dbReference type="HOGENOM" id="CLU_280732_0_0_0"/>
<feature type="transmembrane region" description="Helical" evidence="2">
    <location>
        <begin position="934"/>
        <end position="954"/>
    </location>
</feature>
<feature type="transmembrane region" description="Helical" evidence="2">
    <location>
        <begin position="847"/>
        <end position="865"/>
    </location>
</feature>
<feature type="transmembrane region" description="Helical" evidence="2">
    <location>
        <begin position="406"/>
        <end position="425"/>
    </location>
</feature>
<feature type="transmembrane region" description="Helical" evidence="2">
    <location>
        <begin position="516"/>
        <end position="537"/>
    </location>
</feature>
<keyword evidence="2" id="KW-0472">Membrane</keyword>
<dbReference type="AlphaFoldDB" id="Q023Y2"/>
<feature type="transmembrane region" description="Helical" evidence="2">
    <location>
        <begin position="437"/>
        <end position="459"/>
    </location>
</feature>
<name>Q023Y2_SOLUE</name>
<dbReference type="Pfam" id="PF02517">
    <property type="entry name" value="Rce1-like"/>
    <property type="match status" value="1"/>
</dbReference>
<feature type="transmembrane region" description="Helical" evidence="2">
    <location>
        <begin position="885"/>
        <end position="913"/>
    </location>
</feature>
<accession>Q023Y2</accession>
<dbReference type="GO" id="GO:0004175">
    <property type="term" value="F:endopeptidase activity"/>
    <property type="evidence" value="ECO:0007669"/>
    <property type="project" value="UniProtKB-ARBA"/>
</dbReference>
<dbReference type="EMBL" id="CP000473">
    <property type="protein sequence ID" value="ABJ83694.1"/>
    <property type="molecule type" value="Genomic_DNA"/>
</dbReference>
<evidence type="ECO:0000256" key="2">
    <source>
        <dbReference type="SAM" id="Phobius"/>
    </source>
</evidence>
<feature type="transmembrane region" description="Helical" evidence="2">
    <location>
        <begin position="471"/>
        <end position="495"/>
    </location>
</feature>
<dbReference type="InterPro" id="IPR003675">
    <property type="entry name" value="Rce1/LyrA-like_dom"/>
</dbReference>
<feature type="transmembrane region" description="Helical" evidence="2">
    <location>
        <begin position="810"/>
        <end position="835"/>
    </location>
</feature>
<reference evidence="4" key="1">
    <citation type="submission" date="2006-10" db="EMBL/GenBank/DDBJ databases">
        <title>Complete sequence of Solibacter usitatus Ellin6076.</title>
        <authorList>
            <consortium name="US DOE Joint Genome Institute"/>
            <person name="Copeland A."/>
            <person name="Lucas S."/>
            <person name="Lapidus A."/>
            <person name="Barry K."/>
            <person name="Detter J.C."/>
            <person name="Glavina del Rio T."/>
            <person name="Hammon N."/>
            <person name="Israni S."/>
            <person name="Dalin E."/>
            <person name="Tice H."/>
            <person name="Pitluck S."/>
            <person name="Thompson L.S."/>
            <person name="Brettin T."/>
            <person name="Bruce D."/>
            <person name="Han C."/>
            <person name="Tapia R."/>
            <person name="Gilna P."/>
            <person name="Schmutz J."/>
            <person name="Larimer F."/>
            <person name="Land M."/>
            <person name="Hauser L."/>
            <person name="Kyrpides N."/>
            <person name="Mikhailova N."/>
            <person name="Janssen P.H."/>
            <person name="Kuske C.R."/>
            <person name="Richardson P."/>
        </authorList>
    </citation>
    <scope>NUCLEOTIDE SEQUENCE</scope>
    <source>
        <strain evidence="4">Ellin6076</strain>
    </source>
</reference>
<dbReference type="OrthoDB" id="1550341at2"/>
<evidence type="ECO:0000313" key="4">
    <source>
        <dbReference type="EMBL" id="ABJ83694.1"/>
    </source>
</evidence>
<feature type="transmembrane region" description="Helical" evidence="2">
    <location>
        <begin position="1033"/>
        <end position="1054"/>
    </location>
</feature>